<dbReference type="Proteomes" id="UP000260665">
    <property type="component" value="Unassembled WGS sequence"/>
</dbReference>
<dbReference type="Pfam" id="PF13296">
    <property type="entry name" value="T6SS_Vgr"/>
    <property type="match status" value="1"/>
</dbReference>
<dbReference type="Gene3D" id="4.10.220.110">
    <property type="match status" value="1"/>
</dbReference>
<dbReference type="RefSeq" id="WP_117177392.1">
    <property type="nucleotide sequence ID" value="NZ_QFZK01000006.1"/>
</dbReference>
<comment type="similarity">
    <text evidence="2">Belongs to the VgrG protein family.</text>
</comment>
<dbReference type="GO" id="GO:0005576">
    <property type="term" value="C:extracellular region"/>
    <property type="evidence" value="ECO:0007669"/>
    <property type="project" value="UniProtKB-SubCell"/>
</dbReference>
<feature type="domain" description="Gp5/Type VI secretion system Vgr protein OB-fold" evidence="4">
    <location>
        <begin position="504"/>
        <end position="573"/>
    </location>
</feature>
<dbReference type="InterPro" id="IPR017847">
    <property type="entry name" value="T6SS_RhsGE_Vgr_subset"/>
</dbReference>
<dbReference type="OrthoDB" id="1907165at2"/>
<sequence>MSALFHAPRVLTVKSPAIPIVAGQPALVPLKLEGAEGINSLFEYRLTLQTPDALNFMAASGSNFDLTAFVGLELSCFVELEGQGQFVPGLPGGAGAANQGAGVREISGMITEARFVGVDSRHALYELTLRPWLHLATLTTNCKVFQDQTPIEVIAAVLANYPFATTKRLIETYPQRDYTVQYNESDFEFITRLMQEWGINYHFEHSAGVHRLVWSDHNGAFQVTQNKKKGVSAYHSIPFYPLGHKIDREYIHGFSPVDSLTSGSYASREYDYTRPRATLAAEASAPRNTGHADEEVYLWRGDKTCVGGSDYSQPNRGADKAANQTEGQGKHLARLRMQALRQPGLRAKGVGHVRGIVPGCTFSLSGHPQEKANSEYMVLDTRLVIENVSEDTQRLALDTVSSGYTGGAAPRGGGLMVPNAHKSPPTPGYDAALGFGVEFGAGLGTALSDVQRLSGQWRVLVEFEVQPTTEVLRPVLNQRKPKTGGPETALVVGPSADTAESNIYTDALGRIKLQFPWDRYGQKNQNSSCWVRVSSAWAGNQLGAMHVPRIGEEVLVDFLGGDPELPFVKGRLFNAVNMPPWSLPEQQALSGFRSRELTPGGGNSAAGRSNHVVLDDTDQKIQAQLKSDHQHSSLSLGHITRIEDNAGRKDYRGEGFELRTDGHGVLRAKDGLLITTEGRTAAQAHAKDMGETTARLQQAQDQHASLGDLAAQHLAQDTADQGDVAQDLQAQNDAIQGKGGAGKFPELSEPHLVFSSPAGIASTTPGSTHQHSGCHHAITSGAHTSISAQRSLLASAKEAVRLFAYKSGIKLVSAAADIEVQALEKSMHFLSKVSITETAQTITFTAKEELTINGGGSFSTFKSGSIVHGTAGVWDVNAATKAMDGPKSLPVVMPPFPSALPFDEQFQVLKPTTGKPAQAIPFTIKTSSGETIQGVTDQEGRTPRIFGSQAESLELVLGGLQEGGPLEATAPSDSDGC</sequence>
<evidence type="ECO:0000313" key="7">
    <source>
        <dbReference type="EMBL" id="RFO96693.1"/>
    </source>
</evidence>
<accession>A0A3E1RBQ3</accession>
<dbReference type="Pfam" id="PF05954">
    <property type="entry name" value="Phage_GPD"/>
    <property type="match status" value="1"/>
</dbReference>
<evidence type="ECO:0000256" key="3">
    <source>
        <dbReference type="ARBA" id="ARBA00022525"/>
    </source>
</evidence>
<gene>
    <name evidence="7" type="ORF">DIC66_11785</name>
</gene>
<comment type="caution">
    <text evidence="7">The sequence shown here is derived from an EMBL/GenBank/DDBJ whole genome shotgun (WGS) entry which is preliminary data.</text>
</comment>
<evidence type="ECO:0000313" key="8">
    <source>
        <dbReference type="Proteomes" id="UP000260665"/>
    </source>
</evidence>
<keyword evidence="8" id="KW-1185">Reference proteome</keyword>
<evidence type="ECO:0000259" key="5">
    <source>
        <dbReference type="Pfam" id="PF10106"/>
    </source>
</evidence>
<dbReference type="Gene3D" id="3.55.50.10">
    <property type="entry name" value="Baseplate protein-like domains"/>
    <property type="match status" value="1"/>
</dbReference>
<dbReference type="InterPro" id="IPR018769">
    <property type="entry name" value="VgrG2_DUF2345"/>
</dbReference>
<dbReference type="SUPFAM" id="SSF69279">
    <property type="entry name" value="Phage tail proteins"/>
    <property type="match status" value="2"/>
</dbReference>
<dbReference type="PANTHER" id="PTHR32305">
    <property type="match status" value="1"/>
</dbReference>
<dbReference type="NCBIfam" id="TIGR01646">
    <property type="entry name" value="vgr_GE"/>
    <property type="match status" value="2"/>
</dbReference>
<dbReference type="EMBL" id="QFZK01000006">
    <property type="protein sequence ID" value="RFO96693.1"/>
    <property type="molecule type" value="Genomic_DNA"/>
</dbReference>
<feature type="domain" description="Putative type VI secretion system Rhs element associated Vgr" evidence="6">
    <location>
        <begin position="606"/>
        <end position="710"/>
    </location>
</feature>
<name>A0A3E1RBQ3_9BURK</name>
<comment type="subcellular location">
    <subcellularLocation>
        <location evidence="1">Secreted</location>
    </subcellularLocation>
</comment>
<dbReference type="AlphaFoldDB" id="A0A3E1RBQ3"/>
<evidence type="ECO:0000259" key="4">
    <source>
        <dbReference type="Pfam" id="PF04717"/>
    </source>
</evidence>
<dbReference type="Pfam" id="PF04717">
    <property type="entry name" value="Phage_base_V"/>
    <property type="match status" value="1"/>
</dbReference>
<dbReference type="Gene3D" id="2.40.50.230">
    <property type="entry name" value="Gp5 N-terminal domain"/>
    <property type="match status" value="1"/>
</dbReference>
<evidence type="ECO:0000256" key="2">
    <source>
        <dbReference type="ARBA" id="ARBA00005558"/>
    </source>
</evidence>
<keyword evidence="3" id="KW-0964">Secreted</keyword>
<dbReference type="InterPro" id="IPR006531">
    <property type="entry name" value="Gp5/Vgr_OB"/>
</dbReference>
<dbReference type="Gene3D" id="2.30.110.50">
    <property type="match status" value="1"/>
</dbReference>
<reference evidence="7 8" key="1">
    <citation type="submission" date="2018-05" db="EMBL/GenBank/DDBJ databases">
        <title>Rhodoferax soyangensis sp.nov., isolated from an oligotrophic freshwater lake.</title>
        <authorList>
            <person name="Park M."/>
        </authorList>
    </citation>
    <scope>NUCLEOTIDE SEQUENCE [LARGE SCALE GENOMIC DNA]</scope>
    <source>
        <strain evidence="7 8">IMCC26218</strain>
    </source>
</reference>
<evidence type="ECO:0000259" key="6">
    <source>
        <dbReference type="Pfam" id="PF13296"/>
    </source>
</evidence>
<dbReference type="InterPro" id="IPR028244">
    <property type="entry name" value="T6SS_Rhs_Vgr_dom"/>
</dbReference>
<dbReference type="PANTHER" id="PTHR32305:SF15">
    <property type="entry name" value="PROTEIN RHSA-RELATED"/>
    <property type="match status" value="1"/>
</dbReference>
<dbReference type="InterPro" id="IPR050708">
    <property type="entry name" value="T6SS_VgrG/RHS"/>
</dbReference>
<evidence type="ECO:0000256" key="1">
    <source>
        <dbReference type="ARBA" id="ARBA00004613"/>
    </source>
</evidence>
<dbReference type="NCBIfam" id="TIGR03361">
    <property type="entry name" value="VI_Rhs_Vgr"/>
    <property type="match status" value="2"/>
</dbReference>
<organism evidence="7 8">
    <name type="scientific">Rhodoferax lacus</name>
    <dbReference type="NCBI Taxonomy" id="2184758"/>
    <lineage>
        <taxon>Bacteria</taxon>
        <taxon>Pseudomonadati</taxon>
        <taxon>Pseudomonadota</taxon>
        <taxon>Betaproteobacteria</taxon>
        <taxon>Burkholderiales</taxon>
        <taxon>Comamonadaceae</taxon>
        <taxon>Rhodoferax</taxon>
    </lineage>
</organism>
<proteinExistence type="inferred from homology"/>
<dbReference type="InterPro" id="IPR006533">
    <property type="entry name" value="T6SS_Vgr_RhsGE"/>
</dbReference>
<dbReference type="InterPro" id="IPR037026">
    <property type="entry name" value="Vgr_OB-fold_dom_sf"/>
</dbReference>
<feature type="domain" description="DUF2345" evidence="5">
    <location>
        <begin position="740"/>
        <end position="887"/>
    </location>
</feature>
<dbReference type="Pfam" id="PF10106">
    <property type="entry name" value="DUF2345"/>
    <property type="match status" value="1"/>
</dbReference>
<dbReference type="SUPFAM" id="SSF69255">
    <property type="entry name" value="gp5 N-terminal domain-like"/>
    <property type="match status" value="1"/>
</dbReference>
<dbReference type="SUPFAM" id="SSF69349">
    <property type="entry name" value="Phage fibre proteins"/>
    <property type="match status" value="1"/>
</dbReference>
<protein>
    <submittedName>
        <fullName evidence="7">Type VI secretion system tip protein VgrG</fullName>
    </submittedName>
</protein>